<keyword evidence="6" id="KW-1185">Reference proteome</keyword>
<sequence>MDLTDRKILKMLKQDSQISLQRISKVVSLSPPAVRERIKKMKDVGIIGKYTIDIDYGALGYDINVIIEILIKNNLYSDFKLFISEQNDVEFCYRILGESCFIFKVHFQGMQPVEPFIDQLQYYGHTKTHFIFSKTV</sequence>
<organism evidence="5 6">
    <name type="scientific">Staphylococcus auricularis</name>
    <dbReference type="NCBI Taxonomy" id="29379"/>
    <lineage>
        <taxon>Bacteria</taxon>
        <taxon>Bacillati</taxon>
        <taxon>Bacillota</taxon>
        <taxon>Bacilli</taxon>
        <taxon>Bacillales</taxon>
        <taxon>Staphylococcaceae</taxon>
        <taxon>Staphylococcus</taxon>
    </lineage>
</organism>
<comment type="caution">
    <text evidence="5">The sequence shown here is derived from an EMBL/GenBank/DDBJ whole genome shotgun (WGS) entry which is preliminary data.</text>
</comment>
<dbReference type="Gene3D" id="3.30.70.920">
    <property type="match status" value="1"/>
</dbReference>
<dbReference type="PANTHER" id="PTHR30154:SF53">
    <property type="entry name" value="HTH-TYPE TRANSCRIPTIONAL REGULATOR LRPC"/>
    <property type="match status" value="1"/>
</dbReference>
<dbReference type="InterPro" id="IPR019888">
    <property type="entry name" value="Tscrpt_reg_AsnC-like"/>
</dbReference>
<dbReference type="Gene3D" id="1.10.10.10">
    <property type="entry name" value="Winged helix-like DNA-binding domain superfamily/Winged helix DNA-binding domain"/>
    <property type="match status" value="1"/>
</dbReference>
<reference evidence="5 6" key="1">
    <citation type="journal article" date="2016" name="Front. Microbiol.">
        <title>Comprehensive Phylogenetic Analysis of Bovine Non-aureus Staphylococci Species Based on Whole-Genome Sequencing.</title>
        <authorList>
            <person name="Naushad S."/>
            <person name="Barkema H.W."/>
            <person name="Luby C."/>
            <person name="Condas L.A."/>
            <person name="Nobrega D.B."/>
            <person name="Carson D.A."/>
            <person name="De Buck J."/>
        </authorList>
    </citation>
    <scope>NUCLEOTIDE SEQUENCE [LARGE SCALE GENOMIC DNA]</scope>
    <source>
        <strain evidence="5 6">SNUC 993</strain>
    </source>
</reference>
<dbReference type="SUPFAM" id="SSF54909">
    <property type="entry name" value="Dimeric alpha+beta barrel"/>
    <property type="match status" value="1"/>
</dbReference>
<evidence type="ECO:0000256" key="3">
    <source>
        <dbReference type="ARBA" id="ARBA00023163"/>
    </source>
</evidence>
<dbReference type="CDD" id="cd00090">
    <property type="entry name" value="HTH_ARSR"/>
    <property type="match status" value="1"/>
</dbReference>
<dbReference type="PRINTS" id="PR00033">
    <property type="entry name" value="HTHASNC"/>
</dbReference>
<dbReference type="InterPro" id="IPR011991">
    <property type="entry name" value="ArsR-like_HTH"/>
</dbReference>
<keyword evidence="3" id="KW-0804">Transcription</keyword>
<keyword evidence="2" id="KW-0238">DNA-binding</keyword>
<evidence type="ECO:0000256" key="1">
    <source>
        <dbReference type="ARBA" id="ARBA00023015"/>
    </source>
</evidence>
<gene>
    <name evidence="5" type="ORF">BU607_02985</name>
</gene>
<dbReference type="PANTHER" id="PTHR30154">
    <property type="entry name" value="LEUCINE-RESPONSIVE REGULATORY PROTEIN"/>
    <property type="match status" value="1"/>
</dbReference>
<dbReference type="InterPro" id="IPR036390">
    <property type="entry name" value="WH_DNA-bd_sf"/>
</dbReference>
<name>A0ABX5IHG4_9STAP</name>
<dbReference type="SUPFAM" id="SSF46785">
    <property type="entry name" value="Winged helix' DNA-binding domain"/>
    <property type="match status" value="1"/>
</dbReference>
<proteinExistence type="predicted"/>
<protein>
    <submittedName>
        <fullName evidence="5">Lrp/AsnC family transcriptional regulator</fullName>
    </submittedName>
</protein>
<dbReference type="InterPro" id="IPR019887">
    <property type="entry name" value="Tscrpt_reg_AsnC/Lrp_C"/>
</dbReference>
<dbReference type="PROSITE" id="PS50956">
    <property type="entry name" value="HTH_ASNC_2"/>
    <property type="match status" value="1"/>
</dbReference>
<dbReference type="RefSeq" id="WP_107398095.1">
    <property type="nucleotide sequence ID" value="NZ_PZDI01000008.1"/>
</dbReference>
<accession>A0ABX5IHG4</accession>
<feature type="domain" description="HTH asnC-type" evidence="4">
    <location>
        <begin position="1"/>
        <end position="62"/>
    </location>
</feature>
<evidence type="ECO:0000259" key="4">
    <source>
        <dbReference type="PROSITE" id="PS50956"/>
    </source>
</evidence>
<dbReference type="InterPro" id="IPR011008">
    <property type="entry name" value="Dimeric_a/b-barrel"/>
</dbReference>
<dbReference type="Proteomes" id="UP000242694">
    <property type="component" value="Unassembled WGS sequence"/>
</dbReference>
<evidence type="ECO:0000256" key="2">
    <source>
        <dbReference type="ARBA" id="ARBA00023125"/>
    </source>
</evidence>
<dbReference type="InterPro" id="IPR036388">
    <property type="entry name" value="WH-like_DNA-bd_sf"/>
</dbReference>
<dbReference type="EMBL" id="PZDI01000008">
    <property type="protein sequence ID" value="PTH19027.1"/>
    <property type="molecule type" value="Genomic_DNA"/>
</dbReference>
<dbReference type="SMART" id="SM00344">
    <property type="entry name" value="HTH_ASNC"/>
    <property type="match status" value="1"/>
</dbReference>
<evidence type="ECO:0000313" key="6">
    <source>
        <dbReference type="Proteomes" id="UP000242694"/>
    </source>
</evidence>
<keyword evidence="1" id="KW-0805">Transcription regulation</keyword>
<dbReference type="InterPro" id="IPR000485">
    <property type="entry name" value="AsnC-type_HTH_dom"/>
</dbReference>
<dbReference type="Pfam" id="PF01037">
    <property type="entry name" value="AsnC_trans_reg"/>
    <property type="match status" value="1"/>
</dbReference>
<evidence type="ECO:0000313" key="5">
    <source>
        <dbReference type="EMBL" id="PTH19027.1"/>
    </source>
</evidence>
<dbReference type="Pfam" id="PF13404">
    <property type="entry name" value="HTH_AsnC-type"/>
    <property type="match status" value="1"/>
</dbReference>